<evidence type="ECO:0000313" key="1">
    <source>
        <dbReference type="EMBL" id="PNY14368.1"/>
    </source>
</evidence>
<sequence length="38" mass="4270">MLEDDGNTRTLQPNTLQLDELLTADADDELFDASDYLP</sequence>
<reference evidence="1 2" key="1">
    <citation type="journal article" date="2014" name="Am. J. Bot.">
        <title>Genome assembly and annotation for red clover (Trifolium pratense; Fabaceae).</title>
        <authorList>
            <person name="Istvanek J."/>
            <person name="Jaros M."/>
            <person name="Krenek A."/>
            <person name="Repkova J."/>
        </authorList>
    </citation>
    <scope>NUCLEOTIDE SEQUENCE [LARGE SCALE GENOMIC DNA]</scope>
    <source>
        <strain evidence="2">cv. Tatra</strain>
        <tissue evidence="1">Young leaves</tissue>
    </source>
</reference>
<comment type="caution">
    <text evidence="1">The sequence shown here is derived from an EMBL/GenBank/DDBJ whole genome shotgun (WGS) entry which is preliminary data.</text>
</comment>
<dbReference type="AlphaFoldDB" id="A0A2K3PGF1"/>
<reference evidence="1 2" key="2">
    <citation type="journal article" date="2017" name="Front. Plant Sci.">
        <title>Gene Classification and Mining of Molecular Markers Useful in Red Clover (Trifolium pratense) Breeding.</title>
        <authorList>
            <person name="Istvanek J."/>
            <person name="Dluhosova J."/>
            <person name="Dluhos P."/>
            <person name="Patkova L."/>
            <person name="Nedelnik J."/>
            <person name="Repkova J."/>
        </authorList>
    </citation>
    <scope>NUCLEOTIDE SEQUENCE [LARGE SCALE GENOMIC DNA]</scope>
    <source>
        <strain evidence="2">cv. Tatra</strain>
        <tissue evidence="1">Young leaves</tissue>
    </source>
</reference>
<proteinExistence type="predicted"/>
<gene>
    <name evidence="1" type="ORF">L195_g011048</name>
</gene>
<dbReference type="EMBL" id="ASHM01006797">
    <property type="protein sequence ID" value="PNY14368.1"/>
    <property type="molecule type" value="Genomic_DNA"/>
</dbReference>
<protein>
    <submittedName>
        <fullName evidence="1">Uncharacterized protein</fullName>
    </submittedName>
</protein>
<name>A0A2K3PGF1_TRIPR</name>
<feature type="non-terminal residue" evidence="1">
    <location>
        <position position="38"/>
    </location>
</feature>
<evidence type="ECO:0000313" key="2">
    <source>
        <dbReference type="Proteomes" id="UP000236291"/>
    </source>
</evidence>
<dbReference type="Proteomes" id="UP000236291">
    <property type="component" value="Unassembled WGS sequence"/>
</dbReference>
<organism evidence="1 2">
    <name type="scientific">Trifolium pratense</name>
    <name type="common">Red clover</name>
    <dbReference type="NCBI Taxonomy" id="57577"/>
    <lineage>
        <taxon>Eukaryota</taxon>
        <taxon>Viridiplantae</taxon>
        <taxon>Streptophyta</taxon>
        <taxon>Embryophyta</taxon>
        <taxon>Tracheophyta</taxon>
        <taxon>Spermatophyta</taxon>
        <taxon>Magnoliopsida</taxon>
        <taxon>eudicotyledons</taxon>
        <taxon>Gunneridae</taxon>
        <taxon>Pentapetalae</taxon>
        <taxon>rosids</taxon>
        <taxon>fabids</taxon>
        <taxon>Fabales</taxon>
        <taxon>Fabaceae</taxon>
        <taxon>Papilionoideae</taxon>
        <taxon>50 kb inversion clade</taxon>
        <taxon>NPAAA clade</taxon>
        <taxon>Hologalegina</taxon>
        <taxon>IRL clade</taxon>
        <taxon>Trifolieae</taxon>
        <taxon>Trifolium</taxon>
    </lineage>
</organism>
<accession>A0A2K3PGF1</accession>